<dbReference type="SUPFAM" id="SSF56784">
    <property type="entry name" value="HAD-like"/>
    <property type="match status" value="1"/>
</dbReference>
<dbReference type="SFLD" id="SFLDG01129">
    <property type="entry name" value="C1.5:_HAD__Beta-PGM__Phosphata"/>
    <property type="match status" value="1"/>
</dbReference>
<dbReference type="PRINTS" id="PR00413">
    <property type="entry name" value="HADHALOGNASE"/>
</dbReference>
<comment type="caution">
    <text evidence="3">The sequence shown here is derived from an EMBL/GenBank/DDBJ whole genome shotgun (WGS) entry which is preliminary data.</text>
</comment>
<dbReference type="Gene3D" id="3.40.50.1000">
    <property type="entry name" value="HAD superfamily/HAD-like"/>
    <property type="match status" value="1"/>
</dbReference>
<dbReference type="Proteomes" id="UP001501638">
    <property type="component" value="Unassembled WGS sequence"/>
</dbReference>
<evidence type="ECO:0000256" key="1">
    <source>
        <dbReference type="ARBA" id="ARBA00022801"/>
    </source>
</evidence>
<organism evidence="3 4">
    <name type="scientific">Streptomyces macrosporus</name>
    <dbReference type="NCBI Taxonomy" id="44032"/>
    <lineage>
        <taxon>Bacteria</taxon>
        <taxon>Bacillati</taxon>
        <taxon>Actinomycetota</taxon>
        <taxon>Actinomycetes</taxon>
        <taxon>Kitasatosporales</taxon>
        <taxon>Streptomycetaceae</taxon>
        <taxon>Streptomyces</taxon>
    </lineage>
</organism>
<protein>
    <recommendedName>
        <fullName evidence="5">HAD family hydrolase</fullName>
    </recommendedName>
</protein>
<keyword evidence="4" id="KW-1185">Reference proteome</keyword>
<evidence type="ECO:0000313" key="4">
    <source>
        <dbReference type="Proteomes" id="UP001501638"/>
    </source>
</evidence>
<evidence type="ECO:0000313" key="3">
    <source>
        <dbReference type="EMBL" id="GAA2433483.1"/>
    </source>
</evidence>
<accession>A0ABP5WQR4</accession>
<dbReference type="Pfam" id="PF00702">
    <property type="entry name" value="Hydrolase"/>
    <property type="match status" value="1"/>
</dbReference>
<dbReference type="EMBL" id="BAAASZ010000014">
    <property type="protein sequence ID" value="GAA2433483.1"/>
    <property type="molecule type" value="Genomic_DNA"/>
</dbReference>
<feature type="region of interest" description="Disordered" evidence="2">
    <location>
        <begin position="220"/>
        <end position="262"/>
    </location>
</feature>
<dbReference type="InterPro" id="IPR036412">
    <property type="entry name" value="HAD-like_sf"/>
</dbReference>
<dbReference type="InterPro" id="IPR051540">
    <property type="entry name" value="S-2-haloacid_dehalogenase"/>
</dbReference>
<keyword evidence="1" id="KW-0378">Hydrolase</keyword>
<dbReference type="PANTHER" id="PTHR43316:SF3">
    <property type="entry name" value="HALOACID DEHALOGENASE, TYPE II (AFU_ORTHOLOGUE AFUA_2G07750)-RELATED"/>
    <property type="match status" value="1"/>
</dbReference>
<dbReference type="PANTHER" id="PTHR43316">
    <property type="entry name" value="HYDROLASE, HALOACID DELAHOGENASE-RELATED"/>
    <property type="match status" value="1"/>
</dbReference>
<dbReference type="SFLD" id="SFLDS00003">
    <property type="entry name" value="Haloacid_Dehalogenase"/>
    <property type="match status" value="1"/>
</dbReference>
<sequence length="262" mass="27762">MVFAAVVFDFFGTLTPHTPAEVWDEHAARSAAPLGIPPRTWRAAIDASFPERAVGALGDLRQTFRTLARRCGVEPDEAALTAACEARRAAQRELFALREEALPALEEIRARGLRVGVLSDCTVELAESWSELPLASRVDAAVLSCLEGRRKPDPEFFGTVTRRLGVEPGRCLYVGDGGGDELRGASAYGMTAVMLRAPDLADAGRRARRDAWTGPFVTSPAQVPALLDDPSALTAGPCRKPSTDSPADSPTVPSPGSGPDAG</sequence>
<dbReference type="InterPro" id="IPR006439">
    <property type="entry name" value="HAD-SF_hydro_IA"/>
</dbReference>
<dbReference type="RefSeq" id="WP_344321375.1">
    <property type="nucleotide sequence ID" value="NZ_BAAASZ010000014.1"/>
</dbReference>
<reference evidence="4" key="1">
    <citation type="journal article" date="2019" name="Int. J. Syst. Evol. Microbiol.">
        <title>The Global Catalogue of Microorganisms (GCM) 10K type strain sequencing project: providing services to taxonomists for standard genome sequencing and annotation.</title>
        <authorList>
            <consortium name="The Broad Institute Genomics Platform"/>
            <consortium name="The Broad Institute Genome Sequencing Center for Infectious Disease"/>
            <person name="Wu L."/>
            <person name="Ma J."/>
        </authorList>
    </citation>
    <scope>NUCLEOTIDE SEQUENCE [LARGE SCALE GENOMIC DNA]</scope>
    <source>
        <strain evidence="4">JCM 6305</strain>
    </source>
</reference>
<dbReference type="InterPro" id="IPR023214">
    <property type="entry name" value="HAD_sf"/>
</dbReference>
<name>A0ABP5WQR4_9ACTN</name>
<proteinExistence type="predicted"/>
<evidence type="ECO:0000256" key="2">
    <source>
        <dbReference type="SAM" id="MobiDB-lite"/>
    </source>
</evidence>
<gene>
    <name evidence="3" type="ORF">GCM10010405_15610</name>
</gene>
<evidence type="ECO:0008006" key="5">
    <source>
        <dbReference type="Google" id="ProtNLM"/>
    </source>
</evidence>